<organism evidence="3 4">
    <name type="scientific">Corynebacterium pelargi</name>
    <dbReference type="NCBI Taxonomy" id="1471400"/>
    <lineage>
        <taxon>Bacteria</taxon>
        <taxon>Bacillati</taxon>
        <taxon>Actinomycetota</taxon>
        <taxon>Actinomycetes</taxon>
        <taxon>Mycobacteriales</taxon>
        <taxon>Corynebacteriaceae</taxon>
        <taxon>Corynebacterium</taxon>
    </lineage>
</organism>
<dbReference type="PANTHER" id="PTHR43046">
    <property type="entry name" value="GDP-MANNOSE MANNOSYL HYDROLASE"/>
    <property type="match status" value="1"/>
</dbReference>
<evidence type="ECO:0000313" key="4">
    <source>
        <dbReference type="Proteomes" id="UP000288929"/>
    </source>
</evidence>
<sequence length="295" mass="33824">MIEHIKRDEIETSLKETTRQYLVGNLQRPQRLRFLRSEALEVGITRYLDHAEEVPHWHTEATEYQYVISGWTSYLDTNTGEDFHFTAGDFYAIFPGTSYAQKSKPGTQILFIKVPSIDDKNLAEITDDVEAWMSRQLRTVRTDYYHDPEAPNANSVRPAAAVAVVREGQVLLVRRKDNGKWTLPGGTLEMNESLPRCAVREVKEETSLDVEITDILGTYTDPGIRIAYSDGEVRREFTIVYLATTTSSEVCIDSESSEYRWFAISALDTVDVAQSQRKRLEDLVRYFETGEKRYA</sequence>
<dbReference type="EC" id="3.6.1.-" evidence="3"/>
<dbReference type="PANTHER" id="PTHR43046:SF16">
    <property type="entry name" value="ADP-RIBOSE PYROPHOSPHATASE YJHB-RELATED"/>
    <property type="match status" value="1"/>
</dbReference>
<comment type="cofactor">
    <cofactor evidence="1">
        <name>Mg(2+)</name>
        <dbReference type="ChEBI" id="CHEBI:18420"/>
    </cofactor>
</comment>
<dbReference type="InterPro" id="IPR014710">
    <property type="entry name" value="RmlC-like_jellyroll"/>
</dbReference>
<name>A0A410WBG8_9CORY</name>
<evidence type="ECO:0000256" key="1">
    <source>
        <dbReference type="ARBA" id="ARBA00001946"/>
    </source>
</evidence>
<reference evidence="3 4" key="1">
    <citation type="submission" date="2019-01" db="EMBL/GenBank/DDBJ databases">
        <authorList>
            <person name="Ruckert C."/>
            <person name="Busche T."/>
            <person name="Kalinowski J."/>
        </authorList>
    </citation>
    <scope>NUCLEOTIDE SEQUENCE [LARGE SCALE GENOMIC DNA]</scope>
    <source>
        <strain evidence="3 4">136/3</strain>
    </source>
</reference>
<accession>A0A410WBG8</accession>
<evidence type="ECO:0000256" key="2">
    <source>
        <dbReference type="ARBA" id="ARBA00022801"/>
    </source>
</evidence>
<dbReference type="SUPFAM" id="SSF51182">
    <property type="entry name" value="RmlC-like cupins"/>
    <property type="match status" value="1"/>
</dbReference>
<dbReference type="RefSeq" id="WP_128890589.1">
    <property type="nucleotide sequence ID" value="NZ_BMCX01000002.1"/>
</dbReference>
<keyword evidence="4" id="KW-1185">Reference proteome</keyword>
<dbReference type="Pfam" id="PF00293">
    <property type="entry name" value="NUDIX"/>
    <property type="match status" value="1"/>
</dbReference>
<dbReference type="InterPro" id="IPR000086">
    <property type="entry name" value="NUDIX_hydrolase_dom"/>
</dbReference>
<dbReference type="Gene3D" id="2.60.120.10">
    <property type="entry name" value="Jelly Rolls"/>
    <property type="match status" value="1"/>
</dbReference>
<gene>
    <name evidence="3" type="primary">nudI</name>
    <name evidence="3" type="ORF">CPELA_10115</name>
</gene>
<protein>
    <submittedName>
        <fullName evidence="3">Nucleoside triphosphatase NudI</fullName>
        <ecNumber evidence="3">3.6.1.-</ecNumber>
    </submittedName>
</protein>
<dbReference type="GO" id="GO:0016787">
    <property type="term" value="F:hydrolase activity"/>
    <property type="evidence" value="ECO:0007669"/>
    <property type="project" value="UniProtKB-KW"/>
</dbReference>
<dbReference type="PROSITE" id="PS51462">
    <property type="entry name" value="NUDIX"/>
    <property type="match status" value="1"/>
</dbReference>
<dbReference type="InterPro" id="IPR011051">
    <property type="entry name" value="RmlC_Cupin_sf"/>
</dbReference>
<evidence type="ECO:0000313" key="3">
    <source>
        <dbReference type="EMBL" id="QAU53274.1"/>
    </source>
</evidence>
<dbReference type="InterPro" id="IPR015797">
    <property type="entry name" value="NUDIX_hydrolase-like_dom_sf"/>
</dbReference>
<dbReference type="Proteomes" id="UP000288929">
    <property type="component" value="Chromosome"/>
</dbReference>
<dbReference type="KEGG" id="cpeg:CPELA_10115"/>
<dbReference type="CDD" id="cd02208">
    <property type="entry name" value="cupin_RmlC-like"/>
    <property type="match status" value="1"/>
</dbReference>
<proteinExistence type="predicted"/>
<dbReference type="Gene3D" id="3.90.79.10">
    <property type="entry name" value="Nucleoside Triphosphate Pyrophosphohydrolase"/>
    <property type="match status" value="1"/>
</dbReference>
<dbReference type="AlphaFoldDB" id="A0A410WBG8"/>
<dbReference type="SUPFAM" id="SSF55811">
    <property type="entry name" value="Nudix"/>
    <property type="match status" value="1"/>
</dbReference>
<keyword evidence="2 3" id="KW-0378">Hydrolase</keyword>
<dbReference type="OrthoDB" id="9814308at2"/>
<dbReference type="EMBL" id="CP035299">
    <property type="protein sequence ID" value="QAU53274.1"/>
    <property type="molecule type" value="Genomic_DNA"/>
</dbReference>